<feature type="domain" description="N-acetyltransferase" evidence="1">
    <location>
        <begin position="6"/>
        <end position="158"/>
    </location>
</feature>
<evidence type="ECO:0000259" key="1">
    <source>
        <dbReference type="PROSITE" id="PS51186"/>
    </source>
</evidence>
<gene>
    <name evidence="2" type="ORF">H4C80_18615</name>
</gene>
<dbReference type="RefSeq" id="WP_054913983.1">
    <property type="nucleotide sequence ID" value="NZ_JACGCX010000013.1"/>
</dbReference>
<reference evidence="2 3" key="1">
    <citation type="submission" date="2020-07" db="EMBL/GenBank/DDBJ databases">
        <title>Diversity of carbapenemase encoding genes among Pseudomonas putida group clinical isolates in a tertiary Brazilian hospital.</title>
        <authorList>
            <person name="Alberto-Lei F."/>
            <person name="Nodari C.S."/>
            <person name="Streling A.P."/>
            <person name="Paulino J.T."/>
            <person name="Bessa-Neto F.O."/>
            <person name="Cayo R."/>
            <person name="Gales A.C."/>
        </authorList>
    </citation>
    <scope>NUCLEOTIDE SEQUENCE [LARGE SCALE GENOMIC DNA]</scope>
    <source>
        <strain evidence="2 3">12815</strain>
    </source>
</reference>
<dbReference type="InterPro" id="IPR000182">
    <property type="entry name" value="GNAT_dom"/>
</dbReference>
<dbReference type="EMBL" id="JACGCX010000013">
    <property type="protein sequence ID" value="MBA6099116.1"/>
    <property type="molecule type" value="Genomic_DNA"/>
</dbReference>
<dbReference type="PROSITE" id="PS51186">
    <property type="entry name" value="GNAT"/>
    <property type="match status" value="1"/>
</dbReference>
<accession>A0A7W2QAD8</accession>
<dbReference type="AlphaFoldDB" id="A0A7W2QAD8"/>
<dbReference type="CDD" id="cd04301">
    <property type="entry name" value="NAT_SF"/>
    <property type="match status" value="1"/>
</dbReference>
<dbReference type="InterPro" id="IPR016181">
    <property type="entry name" value="Acyl_CoA_acyltransferase"/>
</dbReference>
<evidence type="ECO:0000313" key="2">
    <source>
        <dbReference type="EMBL" id="MBA6099116.1"/>
    </source>
</evidence>
<dbReference type="Pfam" id="PF00583">
    <property type="entry name" value="Acetyltransf_1"/>
    <property type="match status" value="1"/>
</dbReference>
<dbReference type="SUPFAM" id="SSF55729">
    <property type="entry name" value="Acyl-CoA N-acyltransferases (Nat)"/>
    <property type="match status" value="1"/>
</dbReference>
<name>A0A7W2QAD8_9PSED</name>
<dbReference type="GO" id="GO:0016747">
    <property type="term" value="F:acyltransferase activity, transferring groups other than amino-acyl groups"/>
    <property type="evidence" value="ECO:0007669"/>
    <property type="project" value="InterPro"/>
</dbReference>
<evidence type="ECO:0000313" key="3">
    <source>
        <dbReference type="Proteomes" id="UP000545074"/>
    </source>
</evidence>
<keyword evidence="2" id="KW-0808">Transferase</keyword>
<sequence length="165" mass="18806">MTKYAVTLRALETGDMGFIEHLYATSRAFEMSHSGWPADEIQRFLSQQFNFQHAYYQQHYPAADFCVIEAGGQPIGRLYLNWGSARLNIIDIALLPEFQGQGIGTDLIHQQLYRADQLGLAVELFVENYNPAQRLYTRAGFEITDQNGVYLRMRREAAKPAARIA</sequence>
<proteinExistence type="predicted"/>
<dbReference type="Proteomes" id="UP000545074">
    <property type="component" value="Unassembled WGS sequence"/>
</dbReference>
<protein>
    <submittedName>
        <fullName evidence="2">GNAT family N-acetyltransferase</fullName>
    </submittedName>
</protein>
<organism evidence="2 3">
    <name type="scientific">Pseudomonas juntendi</name>
    <dbReference type="NCBI Taxonomy" id="2666183"/>
    <lineage>
        <taxon>Bacteria</taxon>
        <taxon>Pseudomonadati</taxon>
        <taxon>Pseudomonadota</taxon>
        <taxon>Gammaproteobacteria</taxon>
        <taxon>Pseudomonadales</taxon>
        <taxon>Pseudomonadaceae</taxon>
        <taxon>Pseudomonas</taxon>
    </lineage>
</organism>
<dbReference type="Gene3D" id="3.40.630.30">
    <property type="match status" value="1"/>
</dbReference>
<comment type="caution">
    <text evidence="2">The sequence shown here is derived from an EMBL/GenBank/DDBJ whole genome shotgun (WGS) entry which is preliminary data.</text>
</comment>